<feature type="region of interest" description="Disordered" evidence="4">
    <location>
        <begin position="171"/>
        <end position="266"/>
    </location>
</feature>
<sequence length="1220" mass="137726">MLLKEKRFSPEDRKILEGQIVELEKENKELKTIKEAFTKLKDAFAKLEAENVQLRGLADQNASLKTVIDNLTKLDHQRQVQLEQHRTLLEQARNTIAFLKQTLEEKGIVYDINALNSLSKGMAGSKWSLMEELERRLLEILQDKSKSREEMKEAIFAEIGGSVARLIEMEDEREKEKDERAMQQQEEDSGDEEGMNGEDKAKMDEMLKTLNDRLDAGGNGAAAAASSKKAKKRANKRKKSPRGGKQKQNEDDSKLRTENEEEKHLAEKLRQKIAESLGQSKVENFDTPLEWARFVQASIDEWKRDVEEVKRKHPPPAAAATATATQNDTPVDNKQSAQPPVAAAADSGVSSPRGESAQTRAASEGGKKRRKQRKKGKGGQQQQKDAEKRDSRDPSPSSSGDMDVVVEVDIEPESYVVDDEPPTASSLSTTTTRIVVSPRSSVPSATSAGEPTSPRQKFSGAESVDSKSRVAQMRRRKLQRNLSLGEEMILSLSREDEERQRHEEVEKLTRLKERVCRLKDERAEWQRDREAHEALQAEHERLQVTARKAREEWNAKHKALVDKIKAKEERLGAMRRALEVKKRRIEEFKKVVEAKDAQLNELNVKVAAHGDAQALATKEGEWARLEEELRRQTEALAGEIESRKANEARLAGEIESLSAQLAARGKEGEWEAREECLRREIEQLGAQIKEVECEKRAQLDAKDQVIADLNQRVENTETALRELKEALATKSGELEKATESEARLREELETKEARLKEALSTQSHDRQRSEEDAEEKINLENQIKRLEDMLHSLIEEVDKKRMREEELLGEIVKREETIKELQQKIEHLEQLLNRQKAKRRVKQTHSMRLQRELVEAQQALEEQQRMADKLKQEMEQQEEDKRKELERVQKEMEMKSKEELEKEKERMQKEKENQRKELEKKHQKAGRAKDSELLAAFTAAAKEQVEMALTLAREAENVVERIEDVDKKANAANSIRQLKECSQEVINCVEATSNDPSNLQMQQALMQKQRELGQAIQRVVIHTTVEGATAKTELERAVEAMANATGAGVGDKSAAADDANADNVTVMAAAQEAIQEIEYAFTLAPATGQLSMSGGQPSDSVTLAGRILEKVKRFARLLKQVAAKTEDPKFKKEMLEYSNILPDRAIQLKIIAAVKSSSARDESSQLSSAAQGLKVSIQESLEILSVASLKKGLAATINQVSALKSLMSAWKNSNTLVFEV</sequence>
<dbReference type="KEGG" id="acan:ACA1_199370"/>
<organism evidence="5 6">
    <name type="scientific">Acanthamoeba castellanii (strain ATCC 30010 / Neff)</name>
    <dbReference type="NCBI Taxonomy" id="1257118"/>
    <lineage>
        <taxon>Eukaryota</taxon>
        <taxon>Amoebozoa</taxon>
        <taxon>Discosea</taxon>
        <taxon>Longamoebia</taxon>
        <taxon>Centramoebida</taxon>
        <taxon>Acanthamoebidae</taxon>
        <taxon>Acanthamoeba</taxon>
    </lineage>
</organism>
<dbReference type="Proteomes" id="UP000011083">
    <property type="component" value="Unassembled WGS sequence"/>
</dbReference>
<dbReference type="EMBL" id="KB007932">
    <property type="protein sequence ID" value="ELR19665.1"/>
    <property type="molecule type" value="Genomic_DNA"/>
</dbReference>
<dbReference type="InterPro" id="IPR036723">
    <property type="entry name" value="Alpha-catenin/vinculin-like_sf"/>
</dbReference>
<feature type="coiled-coil region" evidence="3">
    <location>
        <begin position="494"/>
        <end position="635"/>
    </location>
</feature>
<dbReference type="GO" id="GO:0051015">
    <property type="term" value="F:actin filament binding"/>
    <property type="evidence" value="ECO:0007669"/>
    <property type="project" value="InterPro"/>
</dbReference>
<feature type="compositionally biased region" description="Acidic residues" evidence="4">
    <location>
        <begin position="185"/>
        <end position="196"/>
    </location>
</feature>
<keyword evidence="2" id="KW-0963">Cytoplasm</keyword>
<feature type="compositionally biased region" description="Acidic residues" evidence="4">
    <location>
        <begin position="404"/>
        <end position="421"/>
    </location>
</feature>
<feature type="coiled-coil region" evidence="3">
    <location>
        <begin position="13"/>
        <end position="50"/>
    </location>
</feature>
<comment type="subcellular location">
    <subcellularLocation>
        <location evidence="1">Cytoplasm</location>
    </subcellularLocation>
</comment>
<feature type="compositionally biased region" description="Low complexity" evidence="4">
    <location>
        <begin position="423"/>
        <end position="448"/>
    </location>
</feature>
<accession>L8H394</accession>
<dbReference type="GO" id="GO:0007155">
    <property type="term" value="P:cell adhesion"/>
    <property type="evidence" value="ECO:0007669"/>
    <property type="project" value="InterPro"/>
</dbReference>
<evidence type="ECO:0000256" key="1">
    <source>
        <dbReference type="ARBA" id="ARBA00004496"/>
    </source>
</evidence>
<dbReference type="RefSeq" id="XP_004341757.1">
    <property type="nucleotide sequence ID" value="XM_004341709.1"/>
</dbReference>
<feature type="compositionally biased region" description="Basic and acidic residues" evidence="4">
    <location>
        <begin position="172"/>
        <end position="181"/>
    </location>
</feature>
<dbReference type="AlphaFoldDB" id="L8H394"/>
<feature type="compositionally biased region" description="Basic and acidic residues" evidence="4">
    <location>
        <begin position="197"/>
        <end position="215"/>
    </location>
</feature>
<feature type="compositionally biased region" description="Basic and acidic residues" evidence="4">
    <location>
        <begin position="384"/>
        <end position="393"/>
    </location>
</feature>
<feature type="region of interest" description="Disordered" evidence="4">
    <location>
        <begin position="727"/>
        <end position="776"/>
    </location>
</feature>
<keyword evidence="6" id="KW-1185">Reference proteome</keyword>
<feature type="compositionally biased region" description="Basic and acidic residues" evidence="4">
    <location>
        <begin position="247"/>
        <end position="266"/>
    </location>
</feature>
<evidence type="ECO:0000313" key="5">
    <source>
        <dbReference type="EMBL" id="ELR19665.1"/>
    </source>
</evidence>
<evidence type="ECO:0000313" key="6">
    <source>
        <dbReference type="Proteomes" id="UP000011083"/>
    </source>
</evidence>
<protein>
    <submittedName>
        <fullName evidence="5">Uncharacterized protein</fullName>
    </submittedName>
</protein>
<dbReference type="OMA" id="WEAREEC"/>
<dbReference type="VEuPathDB" id="AmoebaDB:ACA1_199370"/>
<evidence type="ECO:0000256" key="4">
    <source>
        <dbReference type="SAM" id="MobiDB-lite"/>
    </source>
</evidence>
<feature type="compositionally biased region" description="Polar residues" evidence="4">
    <location>
        <begin position="326"/>
        <end position="338"/>
    </location>
</feature>
<dbReference type="GO" id="GO:0005737">
    <property type="term" value="C:cytoplasm"/>
    <property type="evidence" value="ECO:0007669"/>
    <property type="project" value="UniProtKB-SubCell"/>
</dbReference>
<dbReference type="GeneID" id="14920490"/>
<evidence type="ECO:0000256" key="3">
    <source>
        <dbReference type="SAM" id="Coils"/>
    </source>
</evidence>
<proteinExistence type="predicted"/>
<dbReference type="Gene3D" id="1.20.120.230">
    <property type="entry name" value="Alpha-catenin/vinculin-like"/>
    <property type="match status" value="1"/>
</dbReference>
<keyword evidence="3" id="KW-0175">Coiled coil</keyword>
<feature type="region of interest" description="Disordered" evidence="4">
    <location>
        <begin position="864"/>
        <end position="928"/>
    </location>
</feature>
<feature type="compositionally biased region" description="Basic residues" evidence="4">
    <location>
        <begin position="228"/>
        <end position="245"/>
    </location>
</feature>
<name>L8H394_ACACF</name>
<reference evidence="5 6" key="1">
    <citation type="journal article" date="2013" name="Genome Biol.">
        <title>Genome of Acanthamoeba castellanii highlights extensive lateral gene transfer and early evolution of tyrosine kinase signaling.</title>
        <authorList>
            <person name="Clarke M."/>
            <person name="Lohan A.J."/>
            <person name="Liu B."/>
            <person name="Lagkouvardos I."/>
            <person name="Roy S."/>
            <person name="Zafar N."/>
            <person name="Bertelli C."/>
            <person name="Schilde C."/>
            <person name="Kianianmomeni A."/>
            <person name="Burglin T.R."/>
            <person name="Frech C."/>
            <person name="Turcotte B."/>
            <person name="Kopec K.O."/>
            <person name="Synnott J.M."/>
            <person name="Choo C."/>
            <person name="Paponov I."/>
            <person name="Finkler A."/>
            <person name="Soon Heng Tan C."/>
            <person name="Hutchins A.P."/>
            <person name="Weinmeier T."/>
            <person name="Rattei T."/>
            <person name="Chu J.S."/>
            <person name="Gimenez G."/>
            <person name="Irimia M."/>
            <person name="Rigden D.J."/>
            <person name="Fitzpatrick D.A."/>
            <person name="Lorenzo-Morales J."/>
            <person name="Bateman A."/>
            <person name="Chiu C.H."/>
            <person name="Tang P."/>
            <person name="Hegemann P."/>
            <person name="Fromm H."/>
            <person name="Raoult D."/>
            <person name="Greub G."/>
            <person name="Miranda-Saavedra D."/>
            <person name="Chen N."/>
            <person name="Nash P."/>
            <person name="Ginger M.L."/>
            <person name="Horn M."/>
            <person name="Schaap P."/>
            <person name="Caler L."/>
            <person name="Loftus B."/>
        </authorList>
    </citation>
    <scope>NUCLEOTIDE SEQUENCE [LARGE SCALE GENOMIC DNA]</scope>
    <source>
        <strain evidence="5 6">Neff</strain>
    </source>
</reference>
<feature type="region of interest" description="Disordered" evidence="4">
    <location>
        <begin position="306"/>
        <end position="476"/>
    </location>
</feature>
<feature type="compositionally biased region" description="Basic residues" evidence="4">
    <location>
        <begin position="367"/>
        <end position="377"/>
    </location>
</feature>
<evidence type="ECO:0000256" key="2">
    <source>
        <dbReference type="ARBA" id="ARBA00022490"/>
    </source>
</evidence>
<feature type="compositionally biased region" description="Basic and acidic residues" evidence="4">
    <location>
        <begin position="864"/>
        <end position="920"/>
    </location>
</feature>
<dbReference type="STRING" id="1257118.L8H394"/>
<dbReference type="SUPFAM" id="SSF47220">
    <property type="entry name" value="alpha-catenin/vinculin-like"/>
    <property type="match status" value="1"/>
</dbReference>
<gene>
    <name evidence="5" type="ORF">ACA1_199370</name>
</gene>